<dbReference type="AlphaFoldDB" id="A0ABC8RL89"/>
<organism evidence="1 3">
    <name type="scientific">Ilex paraguariensis</name>
    <name type="common">yerba mate</name>
    <dbReference type="NCBI Taxonomy" id="185542"/>
    <lineage>
        <taxon>Eukaryota</taxon>
        <taxon>Viridiplantae</taxon>
        <taxon>Streptophyta</taxon>
        <taxon>Embryophyta</taxon>
        <taxon>Tracheophyta</taxon>
        <taxon>Spermatophyta</taxon>
        <taxon>Magnoliopsida</taxon>
        <taxon>eudicotyledons</taxon>
        <taxon>Gunneridae</taxon>
        <taxon>Pentapetalae</taxon>
        <taxon>asterids</taxon>
        <taxon>campanulids</taxon>
        <taxon>Aquifoliales</taxon>
        <taxon>Aquifoliaceae</taxon>
        <taxon>Ilex</taxon>
    </lineage>
</organism>
<dbReference type="EMBL" id="CAUOFW020005425">
    <property type="protein sequence ID" value="CAK9170075.1"/>
    <property type="molecule type" value="Genomic_DNA"/>
</dbReference>
<proteinExistence type="predicted"/>
<gene>
    <name evidence="1" type="ORF">ILEXP_LOCUS13402</name>
    <name evidence="2" type="ORF">ILEXP_LOCUS39563</name>
</gene>
<evidence type="ECO:0000313" key="2">
    <source>
        <dbReference type="EMBL" id="CAK9170075.1"/>
    </source>
</evidence>
<dbReference type="EMBL" id="CAUOFW020001502">
    <property type="protein sequence ID" value="CAK9145582.1"/>
    <property type="molecule type" value="Genomic_DNA"/>
</dbReference>
<dbReference type="Proteomes" id="UP001642360">
    <property type="component" value="Unassembled WGS sequence"/>
</dbReference>
<evidence type="ECO:0000313" key="3">
    <source>
        <dbReference type="Proteomes" id="UP001642360"/>
    </source>
</evidence>
<reference evidence="1 3" key="1">
    <citation type="submission" date="2024-02" db="EMBL/GenBank/DDBJ databases">
        <authorList>
            <person name="Vignale AGUSTIN F."/>
            <person name="Sosa J E."/>
            <person name="Modenutti C."/>
        </authorList>
    </citation>
    <scope>NUCLEOTIDE SEQUENCE [LARGE SCALE GENOMIC DNA]</scope>
</reference>
<name>A0ABC8RL89_9AQUA</name>
<accession>A0ABC8RL89</accession>
<evidence type="ECO:0000313" key="1">
    <source>
        <dbReference type="EMBL" id="CAK9145582.1"/>
    </source>
</evidence>
<protein>
    <submittedName>
        <fullName evidence="1">Uncharacterized protein</fullName>
    </submittedName>
</protein>
<keyword evidence="3" id="KW-1185">Reference proteome</keyword>
<comment type="caution">
    <text evidence="1">The sequence shown here is derived from an EMBL/GenBank/DDBJ whole genome shotgun (WGS) entry which is preliminary data.</text>
</comment>
<sequence>MLLRGTLIEKSISRNWTRYWGTLKCTLTGVEMFKKILDFGHVSGRQCRSSSTWLKAGRCAARTGDYEAWFCENIQED</sequence>